<dbReference type="AlphaFoldDB" id="A0A1A9ZN23"/>
<sequence length="113" mass="12913">MRLILVLTIWSCFSLALSAEPAQKGACREKPPTLEEHFPGVCSALGGEMWCSTGCRQEEYDYGFCNFGKCLCFCYEYQANFELPTPWRQISIILPFESGPKYDRQRGNPTRNL</sequence>
<evidence type="ECO:0000313" key="3">
    <source>
        <dbReference type="Proteomes" id="UP000092445"/>
    </source>
</evidence>
<accession>A0A1A9ZN23</accession>
<name>A0A1A9ZN23_GLOPL</name>
<evidence type="ECO:0000313" key="2">
    <source>
        <dbReference type="EnsemblMetazoa" id="GPAI019782-PA"/>
    </source>
</evidence>
<reference evidence="2" key="2">
    <citation type="submission" date="2020-05" db="UniProtKB">
        <authorList>
            <consortium name="EnsemblMetazoa"/>
        </authorList>
    </citation>
    <scope>IDENTIFICATION</scope>
    <source>
        <strain evidence="2">IAEA</strain>
    </source>
</reference>
<protein>
    <recommendedName>
        <fullName evidence="4">Invertebrate defensins family profile domain-containing protein</fullName>
    </recommendedName>
</protein>
<dbReference type="EnsemblMetazoa" id="GPAI019782-RA">
    <property type="protein sequence ID" value="GPAI019782-PA"/>
    <property type="gene ID" value="GPAI019782"/>
</dbReference>
<reference evidence="3" key="1">
    <citation type="submission" date="2014-03" db="EMBL/GenBank/DDBJ databases">
        <authorList>
            <person name="Aksoy S."/>
            <person name="Warren W."/>
            <person name="Wilson R.K."/>
        </authorList>
    </citation>
    <scope>NUCLEOTIDE SEQUENCE [LARGE SCALE GENOMIC DNA]</scope>
    <source>
        <strain evidence="3">IAEA</strain>
    </source>
</reference>
<evidence type="ECO:0008006" key="4">
    <source>
        <dbReference type="Google" id="ProtNLM"/>
    </source>
</evidence>
<dbReference type="Proteomes" id="UP000092445">
    <property type="component" value="Unassembled WGS sequence"/>
</dbReference>
<feature type="signal peptide" evidence="1">
    <location>
        <begin position="1"/>
        <end position="18"/>
    </location>
</feature>
<keyword evidence="3" id="KW-1185">Reference proteome</keyword>
<feature type="chain" id="PRO_5008403047" description="Invertebrate defensins family profile domain-containing protein" evidence="1">
    <location>
        <begin position="19"/>
        <end position="113"/>
    </location>
</feature>
<keyword evidence="1" id="KW-0732">Signal</keyword>
<proteinExistence type="predicted"/>
<organism evidence="2 3">
    <name type="scientific">Glossina pallidipes</name>
    <name type="common">Tsetse fly</name>
    <dbReference type="NCBI Taxonomy" id="7398"/>
    <lineage>
        <taxon>Eukaryota</taxon>
        <taxon>Metazoa</taxon>
        <taxon>Ecdysozoa</taxon>
        <taxon>Arthropoda</taxon>
        <taxon>Hexapoda</taxon>
        <taxon>Insecta</taxon>
        <taxon>Pterygota</taxon>
        <taxon>Neoptera</taxon>
        <taxon>Endopterygota</taxon>
        <taxon>Diptera</taxon>
        <taxon>Brachycera</taxon>
        <taxon>Muscomorpha</taxon>
        <taxon>Hippoboscoidea</taxon>
        <taxon>Glossinidae</taxon>
        <taxon>Glossina</taxon>
    </lineage>
</organism>
<evidence type="ECO:0000256" key="1">
    <source>
        <dbReference type="SAM" id="SignalP"/>
    </source>
</evidence>
<dbReference type="VEuPathDB" id="VectorBase:GPAI019782"/>